<dbReference type="GeneID" id="18909607"/>
<keyword evidence="4" id="KW-1185">Reference proteome</keyword>
<evidence type="ECO:0000256" key="1">
    <source>
        <dbReference type="SAM" id="Coils"/>
    </source>
</evidence>
<feature type="coiled-coil region" evidence="1">
    <location>
        <begin position="531"/>
        <end position="558"/>
    </location>
</feature>
<evidence type="ECO:0000313" key="4">
    <source>
        <dbReference type="Proteomes" id="UP000008370"/>
    </source>
</evidence>
<protein>
    <submittedName>
        <fullName evidence="3">Uncharacterized protein</fullName>
    </submittedName>
</protein>
<feature type="compositionally biased region" description="Low complexity" evidence="2">
    <location>
        <begin position="345"/>
        <end position="370"/>
    </location>
</feature>
<feature type="compositionally biased region" description="Polar residues" evidence="2">
    <location>
        <begin position="165"/>
        <end position="181"/>
    </location>
</feature>
<proteinExistence type="predicted"/>
<feature type="region of interest" description="Disordered" evidence="2">
    <location>
        <begin position="302"/>
        <end position="385"/>
    </location>
</feature>
<dbReference type="OrthoDB" id="3271284at2759"/>
<dbReference type="EMBL" id="JH930471">
    <property type="protein sequence ID" value="EKM57074.1"/>
    <property type="molecule type" value="Genomic_DNA"/>
</dbReference>
<dbReference type="STRING" id="650164.K5WDG8"/>
<feature type="region of interest" description="Disordered" evidence="2">
    <location>
        <begin position="72"/>
        <end position="100"/>
    </location>
</feature>
<reference evidence="3 4" key="1">
    <citation type="journal article" date="2012" name="BMC Genomics">
        <title>Comparative genomics of the white-rot fungi, Phanerochaete carnosa and P. chrysosporium, to elucidate the genetic basis of the distinct wood types they colonize.</title>
        <authorList>
            <person name="Suzuki H."/>
            <person name="MacDonald J."/>
            <person name="Syed K."/>
            <person name="Salamov A."/>
            <person name="Hori C."/>
            <person name="Aerts A."/>
            <person name="Henrissat B."/>
            <person name="Wiebenga A."/>
            <person name="vanKuyk P.A."/>
            <person name="Barry K."/>
            <person name="Lindquist E."/>
            <person name="LaButti K."/>
            <person name="Lapidus A."/>
            <person name="Lucas S."/>
            <person name="Coutinho P."/>
            <person name="Gong Y."/>
            <person name="Samejima M."/>
            <person name="Mahadevan R."/>
            <person name="Abou-Zaid M."/>
            <person name="de Vries R.P."/>
            <person name="Igarashi K."/>
            <person name="Yadav J.S."/>
            <person name="Grigoriev I.V."/>
            <person name="Master E.R."/>
        </authorList>
    </citation>
    <scope>NUCLEOTIDE SEQUENCE [LARGE SCALE GENOMIC DNA]</scope>
    <source>
        <strain evidence="3 4">HHB-10118-sp</strain>
    </source>
</reference>
<gene>
    <name evidence="3" type="ORF">PHACADRAFT_172756</name>
</gene>
<feature type="compositionally biased region" description="Pro residues" evidence="2">
    <location>
        <begin position="22"/>
        <end position="33"/>
    </location>
</feature>
<dbReference type="Proteomes" id="UP000008370">
    <property type="component" value="Unassembled WGS sequence"/>
</dbReference>
<feature type="compositionally biased region" description="Pro residues" evidence="2">
    <location>
        <begin position="222"/>
        <end position="237"/>
    </location>
</feature>
<dbReference type="InParanoid" id="K5WDG8"/>
<keyword evidence="1" id="KW-0175">Coiled coil</keyword>
<feature type="compositionally biased region" description="Basic and acidic residues" evidence="2">
    <location>
        <begin position="242"/>
        <end position="257"/>
    </location>
</feature>
<dbReference type="RefSeq" id="XP_007394902.1">
    <property type="nucleotide sequence ID" value="XM_007394840.1"/>
</dbReference>
<evidence type="ECO:0000256" key="2">
    <source>
        <dbReference type="SAM" id="MobiDB-lite"/>
    </source>
</evidence>
<feature type="region of interest" description="Disordered" evidence="2">
    <location>
        <begin position="165"/>
        <end position="190"/>
    </location>
</feature>
<name>K5WDG8_PHACS</name>
<accession>K5WDG8</accession>
<organism evidence="3 4">
    <name type="scientific">Phanerochaete carnosa (strain HHB-10118-sp)</name>
    <name type="common">White-rot fungus</name>
    <name type="synonym">Peniophora carnosa</name>
    <dbReference type="NCBI Taxonomy" id="650164"/>
    <lineage>
        <taxon>Eukaryota</taxon>
        <taxon>Fungi</taxon>
        <taxon>Dikarya</taxon>
        <taxon>Basidiomycota</taxon>
        <taxon>Agaricomycotina</taxon>
        <taxon>Agaricomycetes</taxon>
        <taxon>Polyporales</taxon>
        <taxon>Phanerochaetaceae</taxon>
        <taxon>Phanerochaete</taxon>
    </lineage>
</organism>
<sequence>MFAGSRVVQGSSGLSGTRVFSPPAPISVPPPESPQFDFLPEGSSSPSTELAGPQTFPETPYAFTPLVSAGFLTPRLPRGTGTPERAITTPLRNGRPPRSGIGRQVLMRHTLAANSPVSAELSTRMPMTPPPSGSDVPLAPLHEAVDALPVPGSADALSMIEECNSPVSHKSQPSLYSNTPEHSPAPLSRSRPISRLSVEVPSVAVAEQPSSLVLTKRSLPSLPSPPPTSFSLPPSPSFSPAEPEHELVEERSGKVADEPLASITENRSDELPENKSASSSSALPSIPVEPFEIVQRVLRARPQPLPPVMSRTTSSVHGTRSRPPPPSGPRRPSGPAFHLSKSRSRNGSVSSSLGSPPANTTTSNAANLLNKGTPPPFSSSSPRFQTQPVKFRGLTLEAAQWTWTREQLQETVSAAIKKSADPSSTRLLSTEVLEEQIPQDIQRLEVLSAELRTNYKLAVRKRRMLLDSLRVIADGGELAEQAVSARLVDDLTDLSDQMSHLSEELYVVTDQLSQLHHLQDIHFGSALAMALHKLNNSLIKHLREKDHLQQQVASLEAERDDGWRHAEEAARELDDLSEKVAMNEGVLTPASSRRSSKISIARKVSVRRAGLRSPSRLRVASNSAIAPPSIRATSGDIPPVPPIPLRTPLALSTSDLPGRSAGLTDDYTPLTPYSETRAMQKAQEELCKMLGISPEDLRGSPIRTHNKRSLSLSATMQNPRNVHSFVSRRKSEIHTPNTGASDGFRIHRHSQNINDRTVVLAAIGMASA</sequence>
<evidence type="ECO:0000313" key="3">
    <source>
        <dbReference type="EMBL" id="EKM57074.1"/>
    </source>
</evidence>
<dbReference type="AlphaFoldDB" id="K5WDG8"/>
<dbReference type="KEGG" id="pco:PHACADRAFT_172756"/>
<feature type="region of interest" description="Disordered" evidence="2">
    <location>
        <begin position="216"/>
        <end position="283"/>
    </location>
</feature>
<dbReference type="HOGENOM" id="CLU_363731_0_0_1"/>
<feature type="region of interest" description="Disordered" evidence="2">
    <location>
        <begin position="1"/>
        <end position="55"/>
    </location>
</feature>
<feature type="region of interest" description="Disordered" evidence="2">
    <location>
        <begin position="118"/>
        <end position="139"/>
    </location>
</feature>